<sequence>MSSGTSKSLSLRRGFSYLQHILIDIWIDQEGFRSVRPVFRLKGYSRATPHPGSRNAMSSSNYASDEIDPRTARADFLPSKREIFTFHHSALDSPPVLRRLTVNGDESRDYIS</sequence>
<feature type="region of interest" description="Disordered" evidence="1">
    <location>
        <begin position="44"/>
        <end position="66"/>
    </location>
</feature>
<evidence type="ECO:0000256" key="1">
    <source>
        <dbReference type="SAM" id="MobiDB-lite"/>
    </source>
</evidence>
<proteinExistence type="predicted"/>
<dbReference type="RefSeq" id="XP_007860194.1">
    <property type="nucleotide sequence ID" value="XM_007862003.1"/>
</dbReference>
<dbReference type="OrthoDB" id="3269398at2759"/>
<dbReference type="OMA" id="WFKDITI"/>
<reference evidence="2 3" key="1">
    <citation type="journal article" date="2012" name="Science">
        <title>The Paleozoic origin of enzymatic lignin decomposition reconstructed from 31 fungal genomes.</title>
        <authorList>
            <person name="Floudas D."/>
            <person name="Binder M."/>
            <person name="Riley R."/>
            <person name="Barry K."/>
            <person name="Blanchette R.A."/>
            <person name="Henrissat B."/>
            <person name="Martinez A.T."/>
            <person name="Otillar R."/>
            <person name="Spatafora J.W."/>
            <person name="Yadav J.S."/>
            <person name="Aerts A."/>
            <person name="Benoit I."/>
            <person name="Boyd A."/>
            <person name="Carlson A."/>
            <person name="Copeland A."/>
            <person name="Coutinho P.M."/>
            <person name="de Vries R.P."/>
            <person name="Ferreira P."/>
            <person name="Findley K."/>
            <person name="Foster B."/>
            <person name="Gaskell J."/>
            <person name="Glotzer D."/>
            <person name="Gorecki P."/>
            <person name="Heitman J."/>
            <person name="Hesse C."/>
            <person name="Hori C."/>
            <person name="Igarashi K."/>
            <person name="Jurgens J.A."/>
            <person name="Kallen N."/>
            <person name="Kersten P."/>
            <person name="Kohler A."/>
            <person name="Kuees U."/>
            <person name="Kumar T.K.A."/>
            <person name="Kuo A."/>
            <person name="LaButti K."/>
            <person name="Larrondo L.F."/>
            <person name="Lindquist E."/>
            <person name="Ling A."/>
            <person name="Lombard V."/>
            <person name="Lucas S."/>
            <person name="Lundell T."/>
            <person name="Martin R."/>
            <person name="McLaughlin D.J."/>
            <person name="Morgenstern I."/>
            <person name="Morin E."/>
            <person name="Murat C."/>
            <person name="Nagy L.G."/>
            <person name="Nolan M."/>
            <person name="Ohm R.A."/>
            <person name="Patyshakuliyeva A."/>
            <person name="Rokas A."/>
            <person name="Ruiz-Duenas F.J."/>
            <person name="Sabat G."/>
            <person name="Salamov A."/>
            <person name="Samejima M."/>
            <person name="Schmutz J."/>
            <person name="Slot J.C."/>
            <person name="St John F."/>
            <person name="Stenlid J."/>
            <person name="Sun H."/>
            <person name="Sun S."/>
            <person name="Syed K."/>
            <person name="Tsang A."/>
            <person name="Wiebenga A."/>
            <person name="Young D."/>
            <person name="Pisabarro A."/>
            <person name="Eastwood D.C."/>
            <person name="Martin F."/>
            <person name="Cullen D."/>
            <person name="Grigoriev I.V."/>
            <person name="Hibbett D.S."/>
        </authorList>
    </citation>
    <scope>NUCLEOTIDE SEQUENCE [LARGE SCALE GENOMIC DNA]</scope>
    <source>
        <strain evidence="2 3">ATCC 11539</strain>
    </source>
</reference>
<accession>S7RZD0</accession>
<dbReference type="HOGENOM" id="CLU_172241_0_0_1"/>
<feature type="non-terminal residue" evidence="2">
    <location>
        <position position="112"/>
    </location>
</feature>
<evidence type="ECO:0000313" key="2">
    <source>
        <dbReference type="EMBL" id="EPQ60355.1"/>
    </source>
</evidence>
<dbReference type="KEGG" id="gtr:GLOTRDRAFT_30337"/>
<dbReference type="GeneID" id="19305332"/>
<dbReference type="AlphaFoldDB" id="S7RZD0"/>
<organism evidence="2 3">
    <name type="scientific">Gloeophyllum trabeum (strain ATCC 11539 / FP-39264 / Madison 617)</name>
    <name type="common">Brown rot fungus</name>
    <dbReference type="NCBI Taxonomy" id="670483"/>
    <lineage>
        <taxon>Eukaryota</taxon>
        <taxon>Fungi</taxon>
        <taxon>Dikarya</taxon>
        <taxon>Basidiomycota</taxon>
        <taxon>Agaricomycotina</taxon>
        <taxon>Agaricomycetes</taxon>
        <taxon>Gloeophyllales</taxon>
        <taxon>Gloeophyllaceae</taxon>
        <taxon>Gloeophyllum</taxon>
    </lineage>
</organism>
<dbReference type="eggNOG" id="ENOG502SCQC">
    <property type="taxonomic scope" value="Eukaryota"/>
</dbReference>
<evidence type="ECO:0000313" key="3">
    <source>
        <dbReference type="Proteomes" id="UP000030669"/>
    </source>
</evidence>
<protein>
    <submittedName>
        <fullName evidence="2">Uncharacterized protein</fullName>
    </submittedName>
</protein>
<gene>
    <name evidence="2" type="ORF">GLOTRDRAFT_30337</name>
</gene>
<dbReference type="EMBL" id="KB469296">
    <property type="protein sequence ID" value="EPQ60355.1"/>
    <property type="molecule type" value="Genomic_DNA"/>
</dbReference>
<name>S7RZD0_GLOTA</name>
<dbReference type="Proteomes" id="UP000030669">
    <property type="component" value="Unassembled WGS sequence"/>
</dbReference>
<keyword evidence="3" id="KW-1185">Reference proteome</keyword>